<proteinExistence type="predicted"/>
<dbReference type="InterPro" id="IPR019734">
    <property type="entry name" value="TPR_rpt"/>
</dbReference>
<organism evidence="4 5">
    <name type="scientific">Dokdonella koreensis DS-123</name>
    <dbReference type="NCBI Taxonomy" id="1300342"/>
    <lineage>
        <taxon>Bacteria</taxon>
        <taxon>Pseudomonadati</taxon>
        <taxon>Pseudomonadota</taxon>
        <taxon>Gammaproteobacteria</taxon>
        <taxon>Lysobacterales</taxon>
        <taxon>Rhodanobacteraceae</taxon>
        <taxon>Dokdonella</taxon>
    </lineage>
</organism>
<dbReference type="InterPro" id="IPR011990">
    <property type="entry name" value="TPR-like_helical_dom_sf"/>
</dbReference>
<evidence type="ECO:0000313" key="4">
    <source>
        <dbReference type="EMBL" id="ANB16202.1"/>
    </source>
</evidence>
<dbReference type="RefSeq" id="WP_067642788.1">
    <property type="nucleotide sequence ID" value="NZ_CP015249.1"/>
</dbReference>
<dbReference type="PATRIC" id="fig|1300342.3.peg.159"/>
<accession>A0A167G6C7</accession>
<dbReference type="STRING" id="1300342.I596_162"/>
<feature type="DNA-binding region" description="OmpR/PhoB-type" evidence="2">
    <location>
        <begin position="3"/>
        <end position="101"/>
    </location>
</feature>
<evidence type="ECO:0000256" key="2">
    <source>
        <dbReference type="PROSITE-ProRule" id="PRU01091"/>
    </source>
</evidence>
<dbReference type="CDD" id="cd00383">
    <property type="entry name" value="trans_reg_C"/>
    <property type="match status" value="1"/>
</dbReference>
<dbReference type="SMART" id="SM00862">
    <property type="entry name" value="Trans_reg_C"/>
    <property type="match status" value="1"/>
</dbReference>
<dbReference type="InterPro" id="IPR001867">
    <property type="entry name" value="OmpR/PhoB-type_DNA-bd"/>
</dbReference>
<evidence type="ECO:0000313" key="5">
    <source>
        <dbReference type="Proteomes" id="UP000076830"/>
    </source>
</evidence>
<reference evidence="4 5" key="1">
    <citation type="submission" date="2016-04" db="EMBL/GenBank/DDBJ databases">
        <title>Complete genome sequence of Dokdonella koreensis DS-123T.</title>
        <authorList>
            <person name="Kim J.F."/>
            <person name="Lee H."/>
            <person name="Kwak M.-J."/>
        </authorList>
    </citation>
    <scope>NUCLEOTIDE SEQUENCE [LARGE SCALE GENOMIC DNA]</scope>
    <source>
        <strain evidence="4 5">DS-123</strain>
    </source>
</reference>
<dbReference type="InterPro" id="IPR016032">
    <property type="entry name" value="Sig_transdc_resp-reg_C-effctor"/>
</dbReference>
<dbReference type="Gene3D" id="1.25.40.10">
    <property type="entry name" value="Tetratricopeptide repeat domain"/>
    <property type="match status" value="2"/>
</dbReference>
<dbReference type="InterPro" id="IPR036388">
    <property type="entry name" value="WH-like_DNA-bd_sf"/>
</dbReference>
<dbReference type="Pfam" id="PF00486">
    <property type="entry name" value="Trans_reg_C"/>
    <property type="match status" value="1"/>
</dbReference>
<dbReference type="SUPFAM" id="SSF48452">
    <property type="entry name" value="TPR-like"/>
    <property type="match status" value="1"/>
</dbReference>
<gene>
    <name evidence="4" type="ORF">I596_162</name>
</gene>
<feature type="domain" description="OmpR/PhoB-type" evidence="3">
    <location>
        <begin position="3"/>
        <end position="101"/>
    </location>
</feature>
<dbReference type="Proteomes" id="UP000076830">
    <property type="component" value="Chromosome"/>
</dbReference>
<dbReference type="SMART" id="SM00028">
    <property type="entry name" value="TPR"/>
    <property type="match status" value="2"/>
</dbReference>
<dbReference type="KEGG" id="dko:I596_162"/>
<dbReference type="SUPFAM" id="SSF46894">
    <property type="entry name" value="C-terminal effector domain of the bipartite response regulators"/>
    <property type="match status" value="1"/>
</dbReference>
<keyword evidence="1 2" id="KW-0238">DNA-binding</keyword>
<dbReference type="AlphaFoldDB" id="A0A167G6C7"/>
<dbReference type="PANTHER" id="PTHR47691:SF3">
    <property type="entry name" value="HTH-TYPE TRANSCRIPTIONAL REGULATOR RV0890C-RELATED"/>
    <property type="match status" value="1"/>
</dbReference>
<dbReference type="GO" id="GO:0003677">
    <property type="term" value="F:DNA binding"/>
    <property type="evidence" value="ECO:0007669"/>
    <property type="project" value="UniProtKB-UniRule"/>
</dbReference>
<dbReference type="GO" id="GO:0006355">
    <property type="term" value="P:regulation of DNA-templated transcription"/>
    <property type="evidence" value="ECO:0007669"/>
    <property type="project" value="InterPro"/>
</dbReference>
<dbReference type="PROSITE" id="PS51755">
    <property type="entry name" value="OMPR_PHOB"/>
    <property type="match status" value="1"/>
</dbReference>
<dbReference type="Gene3D" id="1.10.10.10">
    <property type="entry name" value="Winged helix-like DNA-binding domain superfamily/Winged helix DNA-binding domain"/>
    <property type="match status" value="1"/>
</dbReference>
<dbReference type="PANTHER" id="PTHR47691">
    <property type="entry name" value="REGULATOR-RELATED"/>
    <property type="match status" value="1"/>
</dbReference>
<name>A0A167G6C7_9GAMM</name>
<dbReference type="GO" id="GO:0000160">
    <property type="term" value="P:phosphorelay signal transduction system"/>
    <property type="evidence" value="ECO:0007669"/>
    <property type="project" value="InterPro"/>
</dbReference>
<evidence type="ECO:0000259" key="3">
    <source>
        <dbReference type="PROSITE" id="PS51755"/>
    </source>
</evidence>
<dbReference type="EMBL" id="CP015249">
    <property type="protein sequence ID" value="ANB16202.1"/>
    <property type="molecule type" value="Genomic_DNA"/>
</dbReference>
<keyword evidence="5" id="KW-1185">Reference proteome</keyword>
<sequence>MTSPIFRFRNLRLDPATRQLWREGERVPLPLKSFDCLTYLIEHRDRAVGRDELIAAVWGRAEVSDKLLGQTLLRARRAIGDVGGGQTAIRTLPRFGYHWEEPVEIEIAPAEAAAPHTAEPPSAGTVPVDRADPASPVPAPALPTAAAEPTHRRWKSGPASLALAALLAAIAWWAWQRPSTPPAAAPAAATQGALVLILPVSGANPGEESWVRLGAMDYLASRLRNTPGLQVLPSEQTVALLGRDGTSDQRDESDLYRFEQMTGARYILAPRVSHLGSNWNAVLDVYHDRGIRSYEAQAKTPLEALSRVGVRFVEANGLPVASAADPPTSAAEYLQRIDAAVLAGDLAEAGSLAQAVPVEFRDEPAFVIRAARIAFRSGDSERAEKLLVSIDRADTRIPLEDRAQAAVGLGVAAIYRQDFTAAENFYSEAIALLETHGTPALLGKAYVERGVARGVFRRFDEAMSDFARGRVQLELAGDRLGGASLDTNLGLLEVLRNRYPEALAAYQRAVATYGRFGVNDNLVIALQGLAYVQRMLLDLDGAQASSERIAQLAEHLRNPTQSRRAALTRAKVMLDRGRLREAAELIQRNLLEADGKSRSPVFAVLQAQQLIAQGHPAQALADADPIIGEIERQGDGATEMYLSEAIGTYIDAALSDRQPAVAAHLLQRLRAAPQAPQDDGRPFVEALAQARIAAANESGDALARFAEAMTLADNRSPSDVVAAACAFADVLLAHGVSQEAPVVLGRLVPYVERNYDAARSAARLYAALGNKDLALAAQGHARQLAGERPFDPP</sequence>
<protein>
    <submittedName>
        <fullName evidence="4">Transcriptional regulator domain protein</fullName>
    </submittedName>
</protein>
<evidence type="ECO:0000256" key="1">
    <source>
        <dbReference type="ARBA" id="ARBA00023125"/>
    </source>
</evidence>